<evidence type="ECO:0000313" key="1">
    <source>
        <dbReference type="EMBL" id="KZV29346.1"/>
    </source>
</evidence>
<protein>
    <submittedName>
        <fullName evidence="1">Uncharacterized protein</fullName>
    </submittedName>
</protein>
<proteinExistence type="predicted"/>
<dbReference type="AlphaFoldDB" id="A0A2Z7BBQ7"/>
<gene>
    <name evidence="1" type="ORF">F511_18497</name>
</gene>
<dbReference type="EMBL" id="KV009385">
    <property type="protein sequence ID" value="KZV29346.1"/>
    <property type="molecule type" value="Genomic_DNA"/>
</dbReference>
<accession>A0A2Z7BBQ7</accession>
<reference evidence="1 2" key="1">
    <citation type="journal article" date="2015" name="Proc. Natl. Acad. Sci. U.S.A.">
        <title>The resurrection genome of Boea hygrometrica: A blueprint for survival of dehydration.</title>
        <authorList>
            <person name="Xiao L."/>
            <person name="Yang G."/>
            <person name="Zhang L."/>
            <person name="Yang X."/>
            <person name="Zhao S."/>
            <person name="Ji Z."/>
            <person name="Zhou Q."/>
            <person name="Hu M."/>
            <person name="Wang Y."/>
            <person name="Chen M."/>
            <person name="Xu Y."/>
            <person name="Jin H."/>
            <person name="Xiao X."/>
            <person name="Hu G."/>
            <person name="Bao F."/>
            <person name="Hu Y."/>
            <person name="Wan P."/>
            <person name="Li L."/>
            <person name="Deng X."/>
            <person name="Kuang T."/>
            <person name="Xiang C."/>
            <person name="Zhu J.K."/>
            <person name="Oliver M.J."/>
            <person name="He Y."/>
        </authorList>
    </citation>
    <scope>NUCLEOTIDE SEQUENCE [LARGE SCALE GENOMIC DNA]</scope>
    <source>
        <strain evidence="2">cv. XS01</strain>
    </source>
</reference>
<keyword evidence="2" id="KW-1185">Reference proteome</keyword>
<sequence length="101" mass="11475">MTFSVSALNLQAGLTLTILDTSSKPSASTRSFFWLIDPVLQFFWINAKLWQCGYPARNFPCQLSPMKTDRVHPAFRFFLVSIYGGHLELVKLLSDQLAYLS</sequence>
<name>A0A2Z7BBQ7_9LAMI</name>
<organism evidence="1 2">
    <name type="scientific">Dorcoceras hygrometricum</name>
    <dbReference type="NCBI Taxonomy" id="472368"/>
    <lineage>
        <taxon>Eukaryota</taxon>
        <taxon>Viridiplantae</taxon>
        <taxon>Streptophyta</taxon>
        <taxon>Embryophyta</taxon>
        <taxon>Tracheophyta</taxon>
        <taxon>Spermatophyta</taxon>
        <taxon>Magnoliopsida</taxon>
        <taxon>eudicotyledons</taxon>
        <taxon>Gunneridae</taxon>
        <taxon>Pentapetalae</taxon>
        <taxon>asterids</taxon>
        <taxon>lamiids</taxon>
        <taxon>Lamiales</taxon>
        <taxon>Gesneriaceae</taxon>
        <taxon>Didymocarpoideae</taxon>
        <taxon>Trichosporeae</taxon>
        <taxon>Loxocarpinae</taxon>
        <taxon>Dorcoceras</taxon>
    </lineage>
</organism>
<dbReference type="Proteomes" id="UP000250235">
    <property type="component" value="Unassembled WGS sequence"/>
</dbReference>
<evidence type="ECO:0000313" key="2">
    <source>
        <dbReference type="Proteomes" id="UP000250235"/>
    </source>
</evidence>